<dbReference type="InParanoid" id="A0A067Q1H8"/>
<dbReference type="OrthoDB" id="3250060at2759"/>
<feature type="compositionally biased region" description="Acidic residues" evidence="1">
    <location>
        <begin position="309"/>
        <end position="324"/>
    </location>
</feature>
<dbReference type="HOGENOM" id="CLU_855467_0_0_1"/>
<proteinExistence type="predicted"/>
<evidence type="ECO:0000313" key="2">
    <source>
        <dbReference type="EMBL" id="KDQ56426.1"/>
    </source>
</evidence>
<protein>
    <recommendedName>
        <fullName evidence="4">F-box domain-containing protein</fullName>
    </recommendedName>
</protein>
<feature type="region of interest" description="Disordered" evidence="1">
    <location>
        <begin position="307"/>
        <end position="328"/>
    </location>
</feature>
<organism evidence="2 3">
    <name type="scientific">Jaapia argillacea MUCL 33604</name>
    <dbReference type="NCBI Taxonomy" id="933084"/>
    <lineage>
        <taxon>Eukaryota</taxon>
        <taxon>Fungi</taxon>
        <taxon>Dikarya</taxon>
        <taxon>Basidiomycota</taxon>
        <taxon>Agaricomycotina</taxon>
        <taxon>Agaricomycetes</taxon>
        <taxon>Agaricomycetidae</taxon>
        <taxon>Jaapiales</taxon>
        <taxon>Jaapiaceae</taxon>
        <taxon>Jaapia</taxon>
    </lineage>
</organism>
<evidence type="ECO:0008006" key="4">
    <source>
        <dbReference type="Google" id="ProtNLM"/>
    </source>
</evidence>
<evidence type="ECO:0000313" key="3">
    <source>
        <dbReference type="Proteomes" id="UP000027265"/>
    </source>
</evidence>
<accession>A0A067Q1H8</accession>
<dbReference type="SUPFAM" id="SSF81383">
    <property type="entry name" value="F-box domain"/>
    <property type="match status" value="1"/>
</dbReference>
<evidence type="ECO:0000256" key="1">
    <source>
        <dbReference type="SAM" id="MobiDB-lite"/>
    </source>
</evidence>
<sequence length="344" mass="40037">MTAITALPTEIHGIILSFPPLNVLLSAHQVNSVWRSLVPTSITNPLRRRLFQLAYLPWEDNHGQLPSSFLGPKRHPLPLSLETRRSYTEYIERTYSIRIPDEYRIVLTEWPWVFPPRGMNWPHAVRFFDDPTTGCTCDRRPARRGSPMPCSCKDDECCTQQLIVSAPLLDQIHEGKEFDDEEEEWGDMIFDLDYDDELGTQRRQTLRLLQSYTEFHPPLQTGKPPTGVWVRNSKESTLTLRVLDLAANFIHEPGRPYGRYFMILEGKARGQIHTWVEFSYGGFEAECFFEWRSPELANTEYLICKDPFSDDESDEESDDEEQEEYVPPRPVLAVIMEDWTAYRS</sequence>
<dbReference type="EMBL" id="KL197722">
    <property type="protein sequence ID" value="KDQ56426.1"/>
    <property type="molecule type" value="Genomic_DNA"/>
</dbReference>
<gene>
    <name evidence="2" type="ORF">JAAARDRAFT_195068</name>
</gene>
<keyword evidence="3" id="KW-1185">Reference proteome</keyword>
<name>A0A067Q1H8_9AGAM</name>
<dbReference type="InterPro" id="IPR036047">
    <property type="entry name" value="F-box-like_dom_sf"/>
</dbReference>
<dbReference type="AlphaFoldDB" id="A0A067Q1H8"/>
<dbReference type="Proteomes" id="UP000027265">
    <property type="component" value="Unassembled WGS sequence"/>
</dbReference>
<reference evidence="3" key="1">
    <citation type="journal article" date="2014" name="Proc. Natl. Acad. Sci. U.S.A.">
        <title>Extensive sampling of basidiomycete genomes demonstrates inadequacy of the white-rot/brown-rot paradigm for wood decay fungi.</title>
        <authorList>
            <person name="Riley R."/>
            <person name="Salamov A.A."/>
            <person name="Brown D.W."/>
            <person name="Nagy L.G."/>
            <person name="Floudas D."/>
            <person name="Held B.W."/>
            <person name="Levasseur A."/>
            <person name="Lombard V."/>
            <person name="Morin E."/>
            <person name="Otillar R."/>
            <person name="Lindquist E.A."/>
            <person name="Sun H."/>
            <person name="LaButti K.M."/>
            <person name="Schmutz J."/>
            <person name="Jabbour D."/>
            <person name="Luo H."/>
            <person name="Baker S.E."/>
            <person name="Pisabarro A.G."/>
            <person name="Walton J.D."/>
            <person name="Blanchette R.A."/>
            <person name="Henrissat B."/>
            <person name="Martin F."/>
            <person name="Cullen D."/>
            <person name="Hibbett D.S."/>
            <person name="Grigoriev I.V."/>
        </authorList>
    </citation>
    <scope>NUCLEOTIDE SEQUENCE [LARGE SCALE GENOMIC DNA]</scope>
    <source>
        <strain evidence="3">MUCL 33604</strain>
    </source>
</reference>